<dbReference type="EMBL" id="CP029788">
    <property type="protein sequence ID" value="AWT42603.1"/>
    <property type="molecule type" value="Genomic_DNA"/>
</dbReference>
<dbReference type="RefSeq" id="WP_110627526.1">
    <property type="nucleotide sequence ID" value="NZ_CP029788.1"/>
</dbReference>
<dbReference type="AlphaFoldDB" id="A0A2U9NZE1"/>
<gene>
    <name evidence="1" type="ORF">DMT42_09940</name>
</gene>
<dbReference type="OrthoDB" id="4551696at2"/>
<accession>A0A2U9NZE1</accession>
<evidence type="ECO:0000313" key="2">
    <source>
        <dbReference type="Proteomes" id="UP000247634"/>
    </source>
</evidence>
<keyword evidence="2" id="KW-1185">Reference proteome</keyword>
<organism evidence="1 2">
    <name type="scientific">Streptomyces actuosus</name>
    <dbReference type="NCBI Taxonomy" id="1885"/>
    <lineage>
        <taxon>Bacteria</taxon>
        <taxon>Bacillati</taxon>
        <taxon>Actinomycetota</taxon>
        <taxon>Actinomycetes</taxon>
        <taxon>Kitasatosporales</taxon>
        <taxon>Streptomycetaceae</taxon>
        <taxon>Streptomyces</taxon>
    </lineage>
</organism>
<proteinExistence type="predicted"/>
<evidence type="ECO:0000313" key="1">
    <source>
        <dbReference type="EMBL" id="AWT42603.1"/>
    </source>
</evidence>
<reference evidence="1 2" key="1">
    <citation type="submission" date="2018-06" db="EMBL/GenBank/DDBJ databases">
        <title>The complete genome sequence of a nosiheptide producer Streptomyces actuosus ATCC 25421: deducing the ability of producing a new class III lantibiotics.</title>
        <authorList>
            <person name="Liu W."/>
            <person name="Sun F."/>
            <person name="Hu Y."/>
        </authorList>
    </citation>
    <scope>NUCLEOTIDE SEQUENCE [LARGE SCALE GENOMIC DNA]</scope>
    <source>
        <strain evidence="1 2">ATCC 25421</strain>
    </source>
</reference>
<name>A0A2U9NZE1_STRAS</name>
<dbReference type="Proteomes" id="UP000247634">
    <property type="component" value="Chromosome"/>
</dbReference>
<protein>
    <submittedName>
        <fullName evidence="1">Uncharacterized protein</fullName>
    </submittedName>
</protein>
<dbReference type="KEGG" id="sact:DMT42_09940"/>
<sequence length="320" mass="35414">MKPLAEHGTTARAKGRPAAGIHGCPCHPCRQAENAYDKRRRYLNQTGRTLMVDTAPVAAHLRGLFAAGAGWIQLSAISGCSSSTISNLLAEKNPQCRRTTANKILAIQPGDAIPNQRRIPATGTIRRLRALVALGHKCADIDAACRIDHSVLTDLLTARRDTVTVGLAKRVADGFEKLSKTNGTHARSLRRAARERWASPAAWDDIDDPNAEPDWTGHCGTDRGWWLHRLEDMPVCSRCEAAHEQWKTDRAHLARTERWAEIGRARATARTREADLAHDARELMRYGADTEQAAERLGVTRSHLHQVLKRHPDTEQELAA</sequence>